<feature type="coiled-coil region" evidence="1">
    <location>
        <begin position="730"/>
        <end position="789"/>
    </location>
</feature>
<dbReference type="EMBL" id="JQFZ01000161">
    <property type="protein sequence ID" value="KGO56653.1"/>
    <property type="molecule type" value="Genomic_DNA"/>
</dbReference>
<feature type="compositionally biased region" description="Basic and acidic residues" evidence="2">
    <location>
        <begin position="1021"/>
        <end position="1036"/>
    </location>
</feature>
<feature type="compositionally biased region" description="Pro residues" evidence="2">
    <location>
        <begin position="124"/>
        <end position="150"/>
    </location>
</feature>
<keyword evidence="4" id="KW-1185">Reference proteome</keyword>
<feature type="region of interest" description="Disordered" evidence="2">
    <location>
        <begin position="458"/>
        <end position="524"/>
    </location>
</feature>
<feature type="compositionally biased region" description="Polar residues" evidence="2">
    <location>
        <begin position="97"/>
        <end position="120"/>
    </location>
</feature>
<protein>
    <submittedName>
        <fullName evidence="3">Uncharacterized protein</fullName>
    </submittedName>
</protein>
<feature type="region of interest" description="Disordered" evidence="2">
    <location>
        <begin position="1067"/>
        <end position="1140"/>
    </location>
</feature>
<feature type="region of interest" description="Disordered" evidence="2">
    <location>
        <begin position="261"/>
        <end position="320"/>
    </location>
</feature>
<accession>A0A0A2JPY3</accession>
<feature type="compositionally biased region" description="Basic and acidic residues" evidence="2">
    <location>
        <begin position="387"/>
        <end position="402"/>
    </location>
</feature>
<dbReference type="STRING" id="27334.A0A0A2JPY3"/>
<proteinExistence type="predicted"/>
<dbReference type="VEuPathDB" id="FungiDB:PEXP_109000"/>
<dbReference type="RefSeq" id="XP_016598359.1">
    <property type="nucleotide sequence ID" value="XM_016744876.1"/>
</dbReference>
<evidence type="ECO:0000313" key="3">
    <source>
        <dbReference type="EMBL" id="KGO56653.1"/>
    </source>
</evidence>
<comment type="caution">
    <text evidence="3">The sequence shown here is derived from an EMBL/GenBank/DDBJ whole genome shotgun (WGS) entry which is preliminary data.</text>
</comment>
<evidence type="ECO:0000256" key="1">
    <source>
        <dbReference type="SAM" id="Coils"/>
    </source>
</evidence>
<dbReference type="GeneID" id="27680296"/>
<feature type="compositionally biased region" description="Polar residues" evidence="2">
    <location>
        <begin position="271"/>
        <end position="297"/>
    </location>
</feature>
<feature type="region of interest" description="Disordered" evidence="2">
    <location>
        <begin position="1"/>
        <end position="164"/>
    </location>
</feature>
<dbReference type="AlphaFoldDB" id="A0A0A2JPY3"/>
<dbReference type="HOGENOM" id="CLU_006512_0_0_1"/>
<feature type="region of interest" description="Disordered" evidence="2">
    <location>
        <begin position="824"/>
        <end position="844"/>
    </location>
</feature>
<feature type="compositionally biased region" description="Low complexity" evidence="2">
    <location>
        <begin position="45"/>
        <end position="61"/>
    </location>
</feature>
<feature type="compositionally biased region" description="Pro residues" evidence="2">
    <location>
        <begin position="465"/>
        <end position="475"/>
    </location>
</feature>
<feature type="region of interest" description="Disordered" evidence="2">
    <location>
        <begin position="569"/>
        <end position="593"/>
    </location>
</feature>
<name>A0A0A2JPY3_PENEN</name>
<feature type="compositionally biased region" description="Basic and acidic residues" evidence="2">
    <location>
        <begin position="1117"/>
        <end position="1131"/>
    </location>
</feature>
<sequence>MYGQSNRHDPPSQPEWRLPTRLPSQPSQPSQPGPPPPPPPPRPPVAQYSPAAPYSPATYGPISNPQRLPSPSGADTTTWGVRFNQNSGPPLPPRPPSTNEQRYAYAQPQSHTSVATSFHGTQTPQPPPPYTQTPPPPPPPPGVPQLPPKIPQGIQHVPTLPNDQTGRVSLLFQGAGPAAMTGSYEFRPAPILNTNTTSISASALGLGTPSDWEHLGPTPGNFDDAAWFPPRRTPPLHHEGFQPPSSLPGDTPNVFVGSESDMVARPRTDTNETLSTTISGATQSGRGSSNSPVSPCTTHGIPTPPLLARADTTNSTLSGVGRSETIDNVIDAWVRPLSPAHKPLQPEQQGHPGAFYQNSPVERSQSAQTSSSYFDHLQSNSNSSARIAEEPRRAATPKKQDPFEDLDPWSKSSLERYVAMLRKEAVADSDEERYKIFTAFMAKETKLREILYNIEHEPESKPLTPRAPDPAPPQPLSISNKSEPPVESGLIPVASEEIPPPSAATATEDEDFDDVRSEYSSGGRPLLVKQAQRVSQFVPSLSTPPSGAESSLPRPLSTMLVDTQKQVLEPLATNPPRPIYTPFQYTEGPQRGSDNLTFARPAYQAYSDLRQAAVSGRVMSNAPAPTSRLRSNTALASPAQNETDETFLGLIRHKSVAYSKPAERNSPPLPLLPEALRQGRPTGLVEELRTIVWTPLDKRSESSWHITTREELEKFPDDLSYIGRTVDQWEETARARRQKLEDERVARQEESEQHIDELFNGKEIGYADINTLEEDFRQTEARIQLEEERHEVDDFMTHVSNPLDEGLKNEISALRKSYDSALNQLDRDQQGKGSPGERGSPSVTMKMVNDIHNKLEIRFQKRLEMALDCERRRKRAERRPLVVMGDIAGLQKVDGEFDQMERRNILEACKDRDDRANRLMDSFDDAILNGLGINQTLLDEVASKAARLDTATLRASGLPDSEIEQILKSAATFAASLRADSEAIIRSAGVADMALNDADYGVSVAEARYADSDPDIFHRLGNEKKKEDEKIQDEQNSKLQSIQKGPLQIEATIQRLVLGLHNDPQAAAPISPVQGSSPASLSGEGPLPLPPSLRPSTTSPGPSPSPAPVSQSTDEDLEHKQRLRRALEAAKQRNAARAHH</sequence>
<feature type="compositionally biased region" description="Basic and acidic residues" evidence="2">
    <location>
        <begin position="1"/>
        <end position="10"/>
    </location>
</feature>
<evidence type="ECO:0000256" key="2">
    <source>
        <dbReference type="SAM" id="MobiDB-lite"/>
    </source>
</evidence>
<feature type="region of interest" description="Disordered" evidence="2">
    <location>
        <begin position="340"/>
        <end position="408"/>
    </location>
</feature>
<feature type="region of interest" description="Disordered" evidence="2">
    <location>
        <begin position="1021"/>
        <end position="1043"/>
    </location>
</feature>
<feature type="compositionally biased region" description="Polar residues" evidence="2">
    <location>
        <begin position="63"/>
        <end position="88"/>
    </location>
</feature>
<evidence type="ECO:0000313" key="4">
    <source>
        <dbReference type="Proteomes" id="UP000030143"/>
    </source>
</evidence>
<dbReference type="Proteomes" id="UP000030143">
    <property type="component" value="Unassembled WGS sequence"/>
</dbReference>
<feature type="compositionally biased region" description="Pro residues" evidence="2">
    <location>
        <begin position="29"/>
        <end position="44"/>
    </location>
</feature>
<feature type="region of interest" description="Disordered" evidence="2">
    <location>
        <begin position="622"/>
        <end position="641"/>
    </location>
</feature>
<feature type="compositionally biased region" description="Low complexity" evidence="2">
    <location>
        <begin position="1075"/>
        <end position="1086"/>
    </location>
</feature>
<organism evidence="3 4">
    <name type="scientific">Penicillium expansum</name>
    <name type="common">Blue mold rot fungus</name>
    <dbReference type="NCBI Taxonomy" id="27334"/>
    <lineage>
        <taxon>Eukaryota</taxon>
        <taxon>Fungi</taxon>
        <taxon>Dikarya</taxon>
        <taxon>Ascomycota</taxon>
        <taxon>Pezizomycotina</taxon>
        <taxon>Eurotiomycetes</taxon>
        <taxon>Eurotiomycetidae</taxon>
        <taxon>Eurotiales</taxon>
        <taxon>Aspergillaceae</taxon>
        <taxon>Penicillium</taxon>
    </lineage>
</organism>
<reference evidence="3 4" key="1">
    <citation type="journal article" date="2015" name="Mol. Plant Microbe Interact.">
        <title>Genome, transcriptome, and functional analyses of Penicillium expansum provide new insights into secondary metabolism and pathogenicity.</title>
        <authorList>
            <person name="Ballester A.R."/>
            <person name="Marcet-Houben M."/>
            <person name="Levin E."/>
            <person name="Sela N."/>
            <person name="Selma-Lazaro C."/>
            <person name="Carmona L."/>
            <person name="Wisniewski M."/>
            <person name="Droby S."/>
            <person name="Gonzalez-Candelas L."/>
            <person name="Gabaldon T."/>
        </authorList>
    </citation>
    <scope>NUCLEOTIDE SEQUENCE [LARGE SCALE GENOMIC DNA]</scope>
    <source>
        <strain evidence="3 4">MD-8</strain>
    </source>
</reference>
<gene>
    <name evidence="3" type="ORF">PEX2_076060</name>
</gene>
<feature type="compositionally biased region" description="Polar residues" evidence="2">
    <location>
        <begin position="356"/>
        <end position="385"/>
    </location>
</feature>
<feature type="compositionally biased region" description="Polar residues" evidence="2">
    <location>
        <begin position="628"/>
        <end position="641"/>
    </location>
</feature>
<keyword evidence="1" id="KW-0175">Coiled coil</keyword>